<dbReference type="Pfam" id="PF04570">
    <property type="entry name" value="zf-FLZ"/>
    <property type="match status" value="1"/>
</dbReference>
<dbReference type="EMBL" id="GDJX01007055">
    <property type="protein sequence ID" value="JAT60881.1"/>
    <property type="molecule type" value="Transcribed_RNA"/>
</dbReference>
<dbReference type="AlphaFoldDB" id="A0A1D1Z1W8"/>
<evidence type="ECO:0000256" key="2">
    <source>
        <dbReference type="ARBA" id="ARBA00022723"/>
    </source>
</evidence>
<feature type="compositionally biased region" description="Low complexity" evidence="4">
    <location>
        <begin position="25"/>
        <end position="36"/>
    </location>
</feature>
<name>A0A1D1Z1W8_9ARAE</name>
<organism evidence="6">
    <name type="scientific">Anthurium amnicola</name>
    <dbReference type="NCBI Taxonomy" id="1678845"/>
    <lineage>
        <taxon>Eukaryota</taxon>
        <taxon>Viridiplantae</taxon>
        <taxon>Streptophyta</taxon>
        <taxon>Embryophyta</taxon>
        <taxon>Tracheophyta</taxon>
        <taxon>Spermatophyta</taxon>
        <taxon>Magnoliopsida</taxon>
        <taxon>Liliopsida</taxon>
        <taxon>Araceae</taxon>
        <taxon>Pothoideae</taxon>
        <taxon>Potheae</taxon>
        <taxon>Anthurium</taxon>
    </lineage>
</organism>
<dbReference type="PANTHER" id="PTHR47208">
    <property type="entry name" value="OS02G0174800 PROTEIN"/>
    <property type="match status" value="1"/>
</dbReference>
<evidence type="ECO:0000256" key="3">
    <source>
        <dbReference type="PROSITE-ProRule" id="PRU01131"/>
    </source>
</evidence>
<evidence type="ECO:0000313" key="6">
    <source>
        <dbReference type="EMBL" id="JAT60881.1"/>
    </source>
</evidence>
<evidence type="ECO:0000256" key="4">
    <source>
        <dbReference type="SAM" id="MobiDB-lite"/>
    </source>
</evidence>
<reference evidence="6" key="1">
    <citation type="submission" date="2015-07" db="EMBL/GenBank/DDBJ databases">
        <title>Transcriptome Assembly of Anthurium amnicola.</title>
        <authorList>
            <person name="Suzuki J."/>
        </authorList>
    </citation>
    <scope>NUCLEOTIDE SEQUENCE</scope>
</reference>
<evidence type="ECO:0000256" key="1">
    <source>
        <dbReference type="ARBA" id="ARBA00009374"/>
    </source>
</evidence>
<protein>
    <recommendedName>
        <fullName evidence="5">FLZ-type domain-containing protein</fullName>
    </recommendedName>
</protein>
<comment type="similarity">
    <text evidence="1">Belongs to the FLZ family.</text>
</comment>
<evidence type="ECO:0000259" key="5">
    <source>
        <dbReference type="PROSITE" id="PS51795"/>
    </source>
</evidence>
<dbReference type="GO" id="GO:0046872">
    <property type="term" value="F:metal ion binding"/>
    <property type="evidence" value="ECO:0007669"/>
    <property type="project" value="UniProtKB-KW"/>
</dbReference>
<accession>A0A1D1Z1W8</accession>
<keyword evidence="2" id="KW-0479">Metal-binding</keyword>
<gene>
    <name evidence="6" type="ORF">g.47289</name>
</gene>
<feature type="domain" description="FLZ-type" evidence="5">
    <location>
        <begin position="167"/>
        <end position="210"/>
    </location>
</feature>
<dbReference type="InterPro" id="IPR007650">
    <property type="entry name" value="Zf-FLZ_dom"/>
</dbReference>
<dbReference type="PROSITE" id="PS51795">
    <property type="entry name" value="ZF_FLZ"/>
    <property type="match status" value="1"/>
</dbReference>
<feature type="region of interest" description="Disordered" evidence="4">
    <location>
        <begin position="1"/>
        <end position="47"/>
    </location>
</feature>
<dbReference type="InterPro" id="IPR044604">
    <property type="entry name" value="FLZ12/13/14"/>
</dbReference>
<proteinExistence type="inferred from homology"/>
<dbReference type="PANTHER" id="PTHR47208:SF5">
    <property type="entry name" value="FCS-LIKE ZINC FINGER 12-RELATED"/>
    <property type="match status" value="1"/>
</dbReference>
<feature type="zinc finger region" description="FLZ-type" evidence="3">
    <location>
        <begin position="167"/>
        <end position="210"/>
    </location>
</feature>
<sequence>MLGKRARRPSDARRPPEPIVVAPRAAAEGSAQGSASPLERSPRGWRNRESAGVGLGIVAALEKAGSGGDVAAKAVAAGSAQFAAALSPPAASADRVGGVSFWEGNCCGGVTGGGGHEKGSCRGVFCGVDEDDDGGGATGRVPAGSFCGSSPLPTVAAEELRFFPTADFLSSCYLCKKKLHGVDIYMYRGEKAFCSMECRYRQIVVDEYQEKCGSEVAKPPSGVPSSYYSGRRLFDTGVAAA</sequence>